<dbReference type="InterPro" id="IPR010730">
    <property type="entry name" value="HET"/>
</dbReference>
<evidence type="ECO:0000313" key="4">
    <source>
        <dbReference type="Proteomes" id="UP001321760"/>
    </source>
</evidence>
<protein>
    <submittedName>
        <fullName evidence="3">HET-domain-containing protein</fullName>
    </submittedName>
</protein>
<accession>A0AAV9G2D1</accession>
<gene>
    <name evidence="3" type="ORF">QBC34DRAFT_23982</name>
</gene>
<organism evidence="3 4">
    <name type="scientific">Podospora aff. communis PSN243</name>
    <dbReference type="NCBI Taxonomy" id="3040156"/>
    <lineage>
        <taxon>Eukaryota</taxon>
        <taxon>Fungi</taxon>
        <taxon>Dikarya</taxon>
        <taxon>Ascomycota</taxon>
        <taxon>Pezizomycotina</taxon>
        <taxon>Sordariomycetes</taxon>
        <taxon>Sordariomycetidae</taxon>
        <taxon>Sordariales</taxon>
        <taxon>Podosporaceae</taxon>
        <taxon>Podospora</taxon>
    </lineage>
</organism>
<dbReference type="Pfam" id="PF26639">
    <property type="entry name" value="Het-6_barrel"/>
    <property type="match status" value="1"/>
</dbReference>
<proteinExistence type="predicted"/>
<sequence>MSTHVRRLARPFCARLTAARAWPCPPRPSRRWQSSTAGDTNAYRYTRLRSASQDGPSVLETFRLVELLPGGPSEPIACRLSEVAIGTRQTYEAISYCWGDPHDKTAIRCNEKQLRIPSTLAAALRGLRLSDRSRHLWADAICINQSDPQDKAMQVPHMRDIYSRSQRTLVWLGTMADADMPRISLVSRACIHLSVPILGLADWRRAPTVGAFNSVTGEARRMNAFSGSLYISLAYILRRPWFRRAWVVQEAAVSRGVTIYFDRVEYDWDEVTGALKFLSSVKFPLAFVPSPQHIAAIDHERDLYRERKSSLPGVLVRHQRCRATDQRDKIFAFAGLISPESAAQDVRITYAPSDSPSVVYRELATKIITRDENLDILSGPPSAKVGVAGLDLPSWVPNWSLEPDLDQGYTWSSGPVTLAGTEDRDGSGQSCCRFSASGGSRYKPDISGDILTAPGRMLGTIVYAGPSFAGVKLPAEVSRFRNIRRGWMQTLRSVLRARDVLASWKTSIGITTNDTYPHTGEKMGDAFWETVCGGEHKTSPTLQKAARSWERLMRRKNLALKGILRSFDILGAFYSTLLFVFVLLKNEPLVEHRLQGRYVMNRKMVRLSSDYIGLAHCAVEEGDAVFLLQGSSVPLVLRKAEKGDMWKLVGDAYVHGVMGGEKWDERECRLVRIS</sequence>
<dbReference type="InterPro" id="IPR052895">
    <property type="entry name" value="HetReg/Transcr_Mod"/>
</dbReference>
<dbReference type="AlphaFoldDB" id="A0AAV9G2D1"/>
<keyword evidence="4" id="KW-1185">Reference proteome</keyword>
<keyword evidence="1" id="KW-1133">Transmembrane helix</keyword>
<keyword evidence="1" id="KW-0812">Transmembrane</keyword>
<evidence type="ECO:0000256" key="1">
    <source>
        <dbReference type="SAM" id="Phobius"/>
    </source>
</evidence>
<feature type="domain" description="Heterokaryon incompatibility" evidence="2">
    <location>
        <begin position="91"/>
        <end position="250"/>
    </location>
</feature>
<feature type="transmembrane region" description="Helical" evidence="1">
    <location>
        <begin position="563"/>
        <end position="584"/>
    </location>
</feature>
<dbReference type="PANTHER" id="PTHR24148:SF64">
    <property type="entry name" value="HETEROKARYON INCOMPATIBILITY DOMAIN-CONTAINING PROTEIN"/>
    <property type="match status" value="1"/>
</dbReference>
<evidence type="ECO:0000313" key="3">
    <source>
        <dbReference type="EMBL" id="KAK4442570.1"/>
    </source>
</evidence>
<comment type="caution">
    <text evidence="3">The sequence shown here is derived from an EMBL/GenBank/DDBJ whole genome shotgun (WGS) entry which is preliminary data.</text>
</comment>
<dbReference type="Proteomes" id="UP001321760">
    <property type="component" value="Unassembled WGS sequence"/>
</dbReference>
<evidence type="ECO:0000259" key="2">
    <source>
        <dbReference type="Pfam" id="PF06985"/>
    </source>
</evidence>
<dbReference type="PANTHER" id="PTHR24148">
    <property type="entry name" value="ANKYRIN REPEAT DOMAIN-CONTAINING PROTEIN 39 HOMOLOG-RELATED"/>
    <property type="match status" value="1"/>
</dbReference>
<keyword evidence="1" id="KW-0472">Membrane</keyword>
<dbReference type="Pfam" id="PF06985">
    <property type="entry name" value="HET"/>
    <property type="match status" value="1"/>
</dbReference>
<dbReference type="EMBL" id="MU866012">
    <property type="protein sequence ID" value="KAK4442570.1"/>
    <property type="molecule type" value="Genomic_DNA"/>
</dbReference>
<name>A0AAV9G2D1_9PEZI</name>
<reference evidence="3" key="1">
    <citation type="journal article" date="2023" name="Mol. Phylogenet. Evol.">
        <title>Genome-scale phylogeny and comparative genomics of the fungal order Sordariales.</title>
        <authorList>
            <person name="Hensen N."/>
            <person name="Bonometti L."/>
            <person name="Westerberg I."/>
            <person name="Brannstrom I.O."/>
            <person name="Guillou S."/>
            <person name="Cros-Aarteil S."/>
            <person name="Calhoun S."/>
            <person name="Haridas S."/>
            <person name="Kuo A."/>
            <person name="Mondo S."/>
            <person name="Pangilinan J."/>
            <person name="Riley R."/>
            <person name="LaButti K."/>
            <person name="Andreopoulos B."/>
            <person name="Lipzen A."/>
            <person name="Chen C."/>
            <person name="Yan M."/>
            <person name="Daum C."/>
            <person name="Ng V."/>
            <person name="Clum A."/>
            <person name="Steindorff A."/>
            <person name="Ohm R.A."/>
            <person name="Martin F."/>
            <person name="Silar P."/>
            <person name="Natvig D.O."/>
            <person name="Lalanne C."/>
            <person name="Gautier V."/>
            <person name="Ament-Velasquez S.L."/>
            <person name="Kruys A."/>
            <person name="Hutchinson M.I."/>
            <person name="Powell A.J."/>
            <person name="Barry K."/>
            <person name="Miller A.N."/>
            <person name="Grigoriev I.V."/>
            <person name="Debuchy R."/>
            <person name="Gladieux P."/>
            <person name="Hiltunen Thoren M."/>
            <person name="Johannesson H."/>
        </authorList>
    </citation>
    <scope>NUCLEOTIDE SEQUENCE</scope>
    <source>
        <strain evidence="3">PSN243</strain>
    </source>
</reference>
<reference evidence="3" key="2">
    <citation type="submission" date="2023-05" db="EMBL/GenBank/DDBJ databases">
        <authorList>
            <consortium name="Lawrence Berkeley National Laboratory"/>
            <person name="Steindorff A."/>
            <person name="Hensen N."/>
            <person name="Bonometti L."/>
            <person name="Westerberg I."/>
            <person name="Brannstrom I.O."/>
            <person name="Guillou S."/>
            <person name="Cros-Aarteil S."/>
            <person name="Calhoun S."/>
            <person name="Haridas S."/>
            <person name="Kuo A."/>
            <person name="Mondo S."/>
            <person name="Pangilinan J."/>
            <person name="Riley R."/>
            <person name="Labutti K."/>
            <person name="Andreopoulos B."/>
            <person name="Lipzen A."/>
            <person name="Chen C."/>
            <person name="Yanf M."/>
            <person name="Daum C."/>
            <person name="Ng V."/>
            <person name="Clum A."/>
            <person name="Ohm R."/>
            <person name="Martin F."/>
            <person name="Silar P."/>
            <person name="Natvig D."/>
            <person name="Lalanne C."/>
            <person name="Gautier V."/>
            <person name="Ament-Velasquez S.L."/>
            <person name="Kruys A."/>
            <person name="Hutchinson M.I."/>
            <person name="Powell A.J."/>
            <person name="Barry K."/>
            <person name="Miller A.N."/>
            <person name="Grigoriev I.V."/>
            <person name="Debuchy R."/>
            <person name="Gladieux P."/>
            <person name="Thoren M.H."/>
            <person name="Johannesson H."/>
        </authorList>
    </citation>
    <scope>NUCLEOTIDE SEQUENCE</scope>
    <source>
        <strain evidence="3">PSN243</strain>
    </source>
</reference>